<name>X0TK23_9ZZZZ</name>
<dbReference type="GO" id="GO:0043023">
    <property type="term" value="F:ribosomal large subunit binding"/>
    <property type="evidence" value="ECO:0007669"/>
    <property type="project" value="TreeGrafter"/>
</dbReference>
<dbReference type="InterPro" id="IPR043519">
    <property type="entry name" value="NT_sf"/>
</dbReference>
<evidence type="ECO:0008006" key="3">
    <source>
        <dbReference type="Google" id="ProtNLM"/>
    </source>
</evidence>
<evidence type="ECO:0000313" key="2">
    <source>
        <dbReference type="EMBL" id="GAF88457.1"/>
    </source>
</evidence>
<proteinExistence type="inferred from homology"/>
<dbReference type="AlphaFoldDB" id="X0TK23"/>
<accession>X0TK23</accession>
<dbReference type="NCBIfam" id="TIGR00090">
    <property type="entry name" value="rsfS_iojap_ybeB"/>
    <property type="match status" value="1"/>
</dbReference>
<dbReference type="GO" id="GO:0090071">
    <property type="term" value="P:negative regulation of ribosome biogenesis"/>
    <property type="evidence" value="ECO:0007669"/>
    <property type="project" value="TreeGrafter"/>
</dbReference>
<dbReference type="Pfam" id="PF02410">
    <property type="entry name" value="RsfS"/>
    <property type="match status" value="1"/>
</dbReference>
<organism evidence="2">
    <name type="scientific">marine sediment metagenome</name>
    <dbReference type="NCBI Taxonomy" id="412755"/>
    <lineage>
        <taxon>unclassified sequences</taxon>
        <taxon>metagenomes</taxon>
        <taxon>ecological metagenomes</taxon>
    </lineage>
</organism>
<comment type="similarity">
    <text evidence="1">Belongs to the Iojap/RsfS family.</text>
</comment>
<dbReference type="GO" id="GO:0017148">
    <property type="term" value="P:negative regulation of translation"/>
    <property type="evidence" value="ECO:0007669"/>
    <property type="project" value="TreeGrafter"/>
</dbReference>
<sequence length="109" mass="12383">MARRVVEAASDKKAVDILLLDARGVCTFADYFVICSGDTSKQIEAIRDEVGHTLKKEGILPHHYEGTVDSGWLLLDFSDVIVHIFTPFEREHYQLDKLWSQAIPVVRIQ</sequence>
<dbReference type="EMBL" id="BARS01016579">
    <property type="protein sequence ID" value="GAF88457.1"/>
    <property type="molecule type" value="Genomic_DNA"/>
</dbReference>
<dbReference type="SUPFAM" id="SSF81301">
    <property type="entry name" value="Nucleotidyltransferase"/>
    <property type="match status" value="1"/>
</dbReference>
<protein>
    <recommendedName>
        <fullName evidence="3">Ribosomal silencing factor RsfS</fullName>
    </recommendedName>
</protein>
<dbReference type="Gene3D" id="3.30.460.10">
    <property type="entry name" value="Beta Polymerase, domain 2"/>
    <property type="match status" value="1"/>
</dbReference>
<reference evidence="2" key="1">
    <citation type="journal article" date="2014" name="Front. Microbiol.">
        <title>High frequency of phylogenetically diverse reductive dehalogenase-homologous genes in deep subseafloor sedimentary metagenomes.</title>
        <authorList>
            <person name="Kawai M."/>
            <person name="Futagami T."/>
            <person name="Toyoda A."/>
            <person name="Takaki Y."/>
            <person name="Nishi S."/>
            <person name="Hori S."/>
            <person name="Arai W."/>
            <person name="Tsubouchi T."/>
            <person name="Morono Y."/>
            <person name="Uchiyama I."/>
            <person name="Ito T."/>
            <person name="Fujiyama A."/>
            <person name="Inagaki F."/>
            <person name="Takami H."/>
        </authorList>
    </citation>
    <scope>NUCLEOTIDE SEQUENCE</scope>
    <source>
        <strain evidence="2">Expedition CK06-06</strain>
    </source>
</reference>
<dbReference type="PANTHER" id="PTHR21043:SF0">
    <property type="entry name" value="MITOCHONDRIAL ASSEMBLY OF RIBOSOMAL LARGE SUBUNIT PROTEIN 1"/>
    <property type="match status" value="1"/>
</dbReference>
<gene>
    <name evidence="2" type="ORF">S01H1_27254</name>
</gene>
<dbReference type="HAMAP" id="MF_01477">
    <property type="entry name" value="Iojap_RsfS"/>
    <property type="match status" value="1"/>
</dbReference>
<dbReference type="PANTHER" id="PTHR21043">
    <property type="entry name" value="IOJAP SUPERFAMILY ORTHOLOG"/>
    <property type="match status" value="1"/>
</dbReference>
<evidence type="ECO:0000256" key="1">
    <source>
        <dbReference type="ARBA" id="ARBA00010574"/>
    </source>
</evidence>
<dbReference type="InterPro" id="IPR004394">
    <property type="entry name" value="Iojap/RsfS/C7orf30"/>
</dbReference>
<comment type="caution">
    <text evidence="2">The sequence shown here is derived from an EMBL/GenBank/DDBJ whole genome shotgun (WGS) entry which is preliminary data.</text>
</comment>